<evidence type="ECO:0000256" key="2">
    <source>
        <dbReference type="SAM" id="MobiDB-lite"/>
    </source>
</evidence>
<dbReference type="Proteomes" id="UP000051952">
    <property type="component" value="Unassembled WGS sequence"/>
</dbReference>
<dbReference type="OMA" id="AWVINES"/>
<sequence length="826" mass="93748">MLNSTLSLSPRRSTPPPQRAGGGNLATHNTSANQPTAGQRPNGVQATAKHEEDRTELIQLIRRQGERIEKLKVDSAVQLEHRATLRRLEHEGLRETTIREIATITPQLDLIRAQWSQAREASSGYEVQWGSMRSQLQQMRGRVDALREQVDGSEQQNELARQQIKDMREQLHRLNRDKANIRHKVKSALEALVTDDEVLKSRLHEEEQYRNQLVQALAAMRSEYADAQQDSEQEFAPLREDLRALQAYLDEMQGRTKSLERYCVDLETKLFTVERKWIDDVHNVFGSLERANQRVQLKSVVLSALEHQIAEKRNANVKPRTSNGHADTLWLSNSLAVWETVIKKEISQQKQKMGMREDGAQLLAQTTQIAQRTRVDLEELKKHVEGESYERRLLLHEIADTHFLLQEKKINEEQMIHYVQDVCTQLDENLSNVLSYIRRDGFDDYVSSTDEDEEEVQGFAPLAEENTDDVIAIMSSLDFDPDDPQFHERLREMSHRPTGPLLDFAQRKATFLREVGSGRGADGVNRSRRGAAQETFDRAVMSVQLRLADEVVSFVKNRQSQIQQGLLDPRNERLNADPKYVEHARQFHTRTEDFVQQQKDAPMRGTGLSYRRDRIGGGGTPVGTPGRAGGGPMRRIAIDSARVPPEVARGNPLTKASFYLSNAVHGMHSLVVPRSKMVPELRHIFLSRDLSKIIARRVDALSTNSLDTNTDDTTSVRIADVADILLGHKTDVFREARIASKHMIREERAFSIITTIGATLDIECDSLEDRNYWASTFAWIINESRPGGVVQILVKAGKLSVVDSLNHTKESVEVSDRQTLQVRIAA</sequence>
<dbReference type="VEuPathDB" id="TriTrypDB:BSAL_27365"/>
<proteinExistence type="predicted"/>
<dbReference type="Gene3D" id="2.30.29.30">
    <property type="entry name" value="Pleckstrin-homology domain (PH domain)/Phosphotyrosine-binding domain (PTB)"/>
    <property type="match status" value="1"/>
</dbReference>
<feature type="compositionally biased region" description="Polar residues" evidence="2">
    <location>
        <begin position="26"/>
        <end position="45"/>
    </location>
</feature>
<reference evidence="4" key="1">
    <citation type="submission" date="2015-09" db="EMBL/GenBank/DDBJ databases">
        <authorList>
            <consortium name="Pathogen Informatics"/>
        </authorList>
    </citation>
    <scope>NUCLEOTIDE SEQUENCE [LARGE SCALE GENOMIC DNA]</scope>
    <source>
        <strain evidence="4">Lake Konstanz</strain>
    </source>
</reference>
<feature type="compositionally biased region" description="Low complexity" evidence="2">
    <location>
        <begin position="1"/>
        <end position="12"/>
    </location>
</feature>
<evidence type="ECO:0000313" key="4">
    <source>
        <dbReference type="Proteomes" id="UP000051952"/>
    </source>
</evidence>
<organism evidence="3 4">
    <name type="scientific">Bodo saltans</name>
    <name type="common">Flagellated protozoan</name>
    <dbReference type="NCBI Taxonomy" id="75058"/>
    <lineage>
        <taxon>Eukaryota</taxon>
        <taxon>Discoba</taxon>
        <taxon>Euglenozoa</taxon>
        <taxon>Kinetoplastea</taxon>
        <taxon>Metakinetoplastina</taxon>
        <taxon>Eubodonida</taxon>
        <taxon>Bodonidae</taxon>
        <taxon>Bodo</taxon>
    </lineage>
</organism>
<evidence type="ECO:0008006" key="5">
    <source>
        <dbReference type="Google" id="ProtNLM"/>
    </source>
</evidence>
<feature type="coiled-coil region" evidence="1">
    <location>
        <begin position="136"/>
        <end position="230"/>
    </location>
</feature>
<dbReference type="InterPro" id="IPR011993">
    <property type="entry name" value="PH-like_dom_sf"/>
</dbReference>
<dbReference type="EMBL" id="CYKH01001841">
    <property type="protein sequence ID" value="CUG90528.1"/>
    <property type="molecule type" value="Genomic_DNA"/>
</dbReference>
<dbReference type="OrthoDB" id="10645959at2759"/>
<keyword evidence="4" id="KW-1185">Reference proteome</keyword>
<keyword evidence="1" id="KW-0175">Coiled coil</keyword>
<gene>
    <name evidence="3" type="ORF">BSAL_27365</name>
</gene>
<dbReference type="AlphaFoldDB" id="A0A0S4JGD3"/>
<feature type="region of interest" description="Disordered" evidence="2">
    <location>
        <begin position="602"/>
        <end position="631"/>
    </location>
</feature>
<protein>
    <recommendedName>
        <fullName evidence="5">PH domain-containing protein</fullName>
    </recommendedName>
</protein>
<evidence type="ECO:0000256" key="1">
    <source>
        <dbReference type="SAM" id="Coils"/>
    </source>
</evidence>
<accession>A0A0S4JGD3</accession>
<feature type="compositionally biased region" description="Gly residues" evidence="2">
    <location>
        <begin position="616"/>
        <end position="631"/>
    </location>
</feature>
<evidence type="ECO:0000313" key="3">
    <source>
        <dbReference type="EMBL" id="CUG90528.1"/>
    </source>
</evidence>
<name>A0A0S4JGD3_BODSA</name>
<feature type="region of interest" description="Disordered" evidence="2">
    <location>
        <begin position="1"/>
        <end position="51"/>
    </location>
</feature>